<accession>A0A4D5S6M1</accession>
<dbReference type="EMBL" id="GHJT01010824">
    <property type="protein sequence ID" value="MOY44795.1"/>
    <property type="molecule type" value="Transcribed_RNA"/>
</dbReference>
<organism evidence="1">
    <name type="scientific">Ixodes scapularis</name>
    <name type="common">Black-legged tick</name>
    <name type="synonym">Deer tick</name>
    <dbReference type="NCBI Taxonomy" id="6945"/>
    <lineage>
        <taxon>Eukaryota</taxon>
        <taxon>Metazoa</taxon>
        <taxon>Ecdysozoa</taxon>
        <taxon>Arthropoda</taxon>
        <taxon>Chelicerata</taxon>
        <taxon>Arachnida</taxon>
        <taxon>Acari</taxon>
        <taxon>Parasitiformes</taxon>
        <taxon>Ixodida</taxon>
        <taxon>Ixodoidea</taxon>
        <taxon>Ixodidae</taxon>
        <taxon>Ixodinae</taxon>
        <taxon>Ixodes</taxon>
    </lineage>
</organism>
<protein>
    <submittedName>
        <fullName evidence="1">Putative secreted protein</fullName>
    </submittedName>
</protein>
<name>A0A4D5S6M1_IXOSC</name>
<proteinExistence type="predicted"/>
<dbReference type="AlphaFoldDB" id="A0A4D5S6M1"/>
<dbReference type="VEuPathDB" id="VectorBase:ISCW009519"/>
<evidence type="ECO:0000313" key="1">
    <source>
        <dbReference type="EMBL" id="MOY44795.1"/>
    </source>
</evidence>
<dbReference type="VEuPathDB" id="VectorBase:ISCI009519"/>
<reference evidence="1" key="1">
    <citation type="submission" date="2019-04" db="EMBL/GenBank/DDBJ databases">
        <title>An insight into the mialome of Ixodes scapularis.</title>
        <authorList>
            <person name="Ribeiro J.M."/>
            <person name="Mather T.N."/>
            <person name="Karim S."/>
        </authorList>
    </citation>
    <scope>NUCLEOTIDE SEQUENCE</scope>
</reference>
<sequence length="81" mass="8638">MAPRPRAPVGAASAGLQPLAGSLGRGLGFGSPETSGYLASRGCPSSRLLSSRVHTRNAFDHLGQAKFLQRFFWVGEIRIEL</sequence>